<dbReference type="Proteomes" id="UP000660668">
    <property type="component" value="Unassembled WGS sequence"/>
</dbReference>
<reference evidence="1" key="1">
    <citation type="submission" date="2020-11" db="EMBL/GenBank/DDBJ databases">
        <title>Nocardioides cynanchi sp. nov., isolated from soil of rhizosphere of Cynanchum wilfordii.</title>
        <authorList>
            <person name="Lee J.-S."/>
            <person name="Suh M.K."/>
            <person name="Kim J.-S."/>
        </authorList>
    </citation>
    <scope>NUCLEOTIDE SEQUENCE</scope>
    <source>
        <strain evidence="1">KCTC 19276</strain>
    </source>
</reference>
<sequence length="54" mass="6326">MKTCDFCGRQAATDDTTTLTWTTSTENGRQRTYCDTCSREHLRAMESKLDSEWW</sequence>
<dbReference type="RefSeq" id="WP_194694462.1">
    <property type="nucleotide sequence ID" value="NZ_JADKPO010000001.1"/>
</dbReference>
<proteinExistence type="predicted"/>
<keyword evidence="2" id="KW-1185">Reference proteome</keyword>
<evidence type="ECO:0000313" key="1">
    <source>
        <dbReference type="EMBL" id="MBF4766322.1"/>
    </source>
</evidence>
<gene>
    <name evidence="1" type="ORF">ISU10_00915</name>
</gene>
<name>A0A930VGS7_9ACTN</name>
<protein>
    <submittedName>
        <fullName evidence="1">Uncharacterized protein</fullName>
    </submittedName>
</protein>
<dbReference type="EMBL" id="JADKPO010000001">
    <property type="protein sequence ID" value="MBF4766322.1"/>
    <property type="molecule type" value="Genomic_DNA"/>
</dbReference>
<evidence type="ECO:0000313" key="2">
    <source>
        <dbReference type="Proteomes" id="UP000660668"/>
    </source>
</evidence>
<dbReference type="AlphaFoldDB" id="A0A930VGS7"/>
<organism evidence="1 2">
    <name type="scientific">Nocardioides agariphilus</name>
    <dbReference type="NCBI Taxonomy" id="433664"/>
    <lineage>
        <taxon>Bacteria</taxon>
        <taxon>Bacillati</taxon>
        <taxon>Actinomycetota</taxon>
        <taxon>Actinomycetes</taxon>
        <taxon>Propionibacteriales</taxon>
        <taxon>Nocardioidaceae</taxon>
        <taxon>Nocardioides</taxon>
    </lineage>
</organism>
<accession>A0A930VGS7</accession>
<comment type="caution">
    <text evidence="1">The sequence shown here is derived from an EMBL/GenBank/DDBJ whole genome shotgun (WGS) entry which is preliminary data.</text>
</comment>